<dbReference type="AlphaFoldDB" id="A0A9X7VZE7"/>
<evidence type="ECO:0000256" key="1">
    <source>
        <dbReference type="SAM" id="Phobius"/>
    </source>
</evidence>
<dbReference type="SUPFAM" id="SSF49503">
    <property type="entry name" value="Cupredoxins"/>
    <property type="match status" value="1"/>
</dbReference>
<accession>A0A9X7VZE7</accession>
<gene>
    <name evidence="2" type="ORF">JZ786_19045</name>
</gene>
<evidence type="ECO:0000313" key="2">
    <source>
        <dbReference type="EMBL" id="QSO46538.1"/>
    </source>
</evidence>
<dbReference type="EMBL" id="CP071182">
    <property type="protein sequence ID" value="QSO46538.1"/>
    <property type="molecule type" value="Genomic_DNA"/>
</dbReference>
<organism evidence="2 3">
    <name type="scientific">Alicyclobacillus mengziensis</name>
    <dbReference type="NCBI Taxonomy" id="2931921"/>
    <lineage>
        <taxon>Bacteria</taxon>
        <taxon>Bacillati</taxon>
        <taxon>Bacillota</taxon>
        <taxon>Bacilli</taxon>
        <taxon>Bacillales</taxon>
        <taxon>Alicyclobacillaceae</taxon>
        <taxon>Alicyclobacillus</taxon>
    </lineage>
</organism>
<evidence type="ECO:0000313" key="3">
    <source>
        <dbReference type="Proteomes" id="UP000663505"/>
    </source>
</evidence>
<keyword evidence="1" id="KW-0472">Membrane</keyword>
<feature type="transmembrane region" description="Helical" evidence="1">
    <location>
        <begin position="20"/>
        <end position="39"/>
    </location>
</feature>
<keyword evidence="3" id="KW-1185">Reference proteome</keyword>
<keyword evidence="1" id="KW-0812">Transmembrane</keyword>
<proteinExistence type="predicted"/>
<name>A0A9X7VZE7_9BACL</name>
<dbReference type="KEGG" id="afx:JZ786_19045"/>
<keyword evidence="1" id="KW-1133">Transmembrane helix</keyword>
<sequence>MSDTPASRPTPRRNPEWSKTLFAVVSILAIAVALVTLFWQRQIGDAWSRMFGKEHVQTRTTYIEQYDYGFHPRHITWRVGDTVTISLHNASPTHWHEMMIGRGFDDTPYVVGPVHMQFGQDFWDGVHVTMSHAYKVDNFVPNKAVVTFVGPKPFTTEGGNFSPTLEPGGSLDLTFTVPNKPGTWQYGCFVQQFMHYIAGMHGTITILPAKT</sequence>
<protein>
    <recommendedName>
        <fullName evidence="4">EfeO-type cupredoxin-like domain-containing protein</fullName>
    </recommendedName>
</protein>
<dbReference type="RefSeq" id="WP_206655907.1">
    <property type="nucleotide sequence ID" value="NZ_CP071182.1"/>
</dbReference>
<reference evidence="2 3" key="1">
    <citation type="submission" date="2021-02" db="EMBL/GenBank/DDBJ databases">
        <title>Alicyclobacillus curvatus sp. nov. and Alicyclobacillus mengziensis sp. nov., two acidophilic bacteria isolated from acid mine drainage.</title>
        <authorList>
            <person name="Huang Y."/>
        </authorList>
    </citation>
    <scope>NUCLEOTIDE SEQUENCE [LARGE SCALE GENOMIC DNA]</scope>
    <source>
        <strain evidence="2 3">S30H14</strain>
    </source>
</reference>
<dbReference type="Proteomes" id="UP000663505">
    <property type="component" value="Chromosome"/>
</dbReference>
<dbReference type="Gene3D" id="2.60.40.420">
    <property type="entry name" value="Cupredoxins - blue copper proteins"/>
    <property type="match status" value="1"/>
</dbReference>
<evidence type="ECO:0008006" key="4">
    <source>
        <dbReference type="Google" id="ProtNLM"/>
    </source>
</evidence>
<dbReference type="InterPro" id="IPR008972">
    <property type="entry name" value="Cupredoxin"/>
</dbReference>